<dbReference type="AlphaFoldDB" id="A0A450SNK9"/>
<evidence type="ECO:0000313" key="1">
    <source>
        <dbReference type="EMBL" id="VFJ55458.1"/>
    </source>
</evidence>
<proteinExistence type="predicted"/>
<sequence>MKEDPIVAEIRRYRAEHAEKYGHDIARICAAQREAEAKSGRKIVHRKPRLLLPKTGG</sequence>
<name>A0A450SNK9_9GAMM</name>
<evidence type="ECO:0000313" key="2">
    <source>
        <dbReference type="EMBL" id="VFJ76115.1"/>
    </source>
</evidence>
<protein>
    <submittedName>
        <fullName evidence="1">Uncharacterized protein</fullName>
    </submittedName>
</protein>
<dbReference type="EMBL" id="CAADFE010000099">
    <property type="protein sequence ID" value="VFJ76115.1"/>
    <property type="molecule type" value="Genomic_DNA"/>
</dbReference>
<organism evidence="1">
    <name type="scientific">Candidatus Kentrum sp. FW</name>
    <dbReference type="NCBI Taxonomy" id="2126338"/>
    <lineage>
        <taxon>Bacteria</taxon>
        <taxon>Pseudomonadati</taxon>
        <taxon>Pseudomonadota</taxon>
        <taxon>Gammaproteobacteria</taxon>
        <taxon>Candidatus Kentrum</taxon>
    </lineage>
</organism>
<reference evidence="1" key="1">
    <citation type="submission" date="2019-02" db="EMBL/GenBank/DDBJ databases">
        <authorList>
            <person name="Gruber-Vodicka R. H."/>
            <person name="Seah K. B. B."/>
        </authorList>
    </citation>
    <scope>NUCLEOTIDE SEQUENCE</scope>
    <source>
        <strain evidence="1">BECK_BZ106</strain>
        <strain evidence="2">BECK_BZ131</strain>
    </source>
</reference>
<accession>A0A450SNK9</accession>
<dbReference type="EMBL" id="CAADFD010000023">
    <property type="protein sequence ID" value="VFJ55458.1"/>
    <property type="molecule type" value="Genomic_DNA"/>
</dbReference>
<gene>
    <name evidence="1" type="ORF">BECKFW1821B_GA0114236_102313</name>
    <name evidence="2" type="ORF">BECKFW1821C_GA0114237_10998</name>
</gene>